<feature type="compositionally biased region" description="Low complexity" evidence="1">
    <location>
        <begin position="117"/>
        <end position="142"/>
    </location>
</feature>
<evidence type="ECO:0000313" key="3">
    <source>
        <dbReference type="Proteomes" id="UP001157006"/>
    </source>
</evidence>
<evidence type="ECO:0000313" key="2">
    <source>
        <dbReference type="EMBL" id="CAI8601420.1"/>
    </source>
</evidence>
<accession>A0AAV0ZSM4</accession>
<gene>
    <name evidence="2" type="ORF">VFH_II271800</name>
</gene>
<dbReference type="AlphaFoldDB" id="A0AAV0ZSM4"/>
<evidence type="ECO:0000256" key="1">
    <source>
        <dbReference type="SAM" id="MobiDB-lite"/>
    </source>
</evidence>
<protein>
    <recommendedName>
        <fullName evidence="4">Transposase MuDR plant domain-containing protein</fullName>
    </recommendedName>
</protein>
<reference evidence="2 3" key="1">
    <citation type="submission" date="2023-01" db="EMBL/GenBank/DDBJ databases">
        <authorList>
            <person name="Kreplak J."/>
        </authorList>
    </citation>
    <scope>NUCLEOTIDE SEQUENCE [LARGE SCALE GENOMIC DNA]</scope>
</reference>
<feature type="region of interest" description="Disordered" evidence="1">
    <location>
        <begin position="117"/>
        <end position="191"/>
    </location>
</feature>
<sequence>MASSSQFVVKAHFNGETYICPTVGFLFRNTDNVRFLLNGKANFSYFKKRLEAKRERGPVSQIFYQNPVFFGNSQVIFYKVEVQDDEDLQNMISSHVYFGYDSIELYVLLQEPPVTQEVEPPVTQEVEPPVTQEVEPPVTQEVDPLENEQDEVDAVDDEEEDNELEFDEMVNDDSDDDGIPSIPTDKIYTPPPHMTNFNMGGDEPSTNLFFQPYMQSDENLKEKDKFRNREECIRAIKKFHMLNSVDFKVDRVNPERYKIKCVHPDCMFKLTASYRLRGDCWVIGSMTTHTCVSSTQSQDHRKLNHDLICQEILPLVSNDPSLKVKTIISHITTVFNYTPSYRKAWLAKTKAIERVYGNWEESHEGHLVLFIVIGKSQDSRSFNVSDKSGARGAHLVMRPFCRTEVMQRASSISGNRHDDNL</sequence>
<name>A0AAV0ZSM4_VICFA</name>
<dbReference type="Proteomes" id="UP001157006">
    <property type="component" value="Chromosome 2"/>
</dbReference>
<dbReference type="PANTHER" id="PTHR31973">
    <property type="entry name" value="POLYPROTEIN, PUTATIVE-RELATED"/>
    <property type="match status" value="1"/>
</dbReference>
<feature type="compositionally biased region" description="Acidic residues" evidence="1">
    <location>
        <begin position="143"/>
        <end position="178"/>
    </location>
</feature>
<keyword evidence="3" id="KW-1185">Reference proteome</keyword>
<evidence type="ECO:0008006" key="4">
    <source>
        <dbReference type="Google" id="ProtNLM"/>
    </source>
</evidence>
<proteinExistence type="predicted"/>
<organism evidence="2 3">
    <name type="scientific">Vicia faba</name>
    <name type="common">Broad bean</name>
    <name type="synonym">Faba vulgaris</name>
    <dbReference type="NCBI Taxonomy" id="3906"/>
    <lineage>
        <taxon>Eukaryota</taxon>
        <taxon>Viridiplantae</taxon>
        <taxon>Streptophyta</taxon>
        <taxon>Embryophyta</taxon>
        <taxon>Tracheophyta</taxon>
        <taxon>Spermatophyta</taxon>
        <taxon>Magnoliopsida</taxon>
        <taxon>eudicotyledons</taxon>
        <taxon>Gunneridae</taxon>
        <taxon>Pentapetalae</taxon>
        <taxon>rosids</taxon>
        <taxon>fabids</taxon>
        <taxon>Fabales</taxon>
        <taxon>Fabaceae</taxon>
        <taxon>Papilionoideae</taxon>
        <taxon>50 kb inversion clade</taxon>
        <taxon>NPAAA clade</taxon>
        <taxon>Hologalegina</taxon>
        <taxon>IRL clade</taxon>
        <taxon>Fabeae</taxon>
        <taxon>Vicia</taxon>
    </lineage>
</organism>
<dbReference type="EMBL" id="OX451737">
    <property type="protein sequence ID" value="CAI8601420.1"/>
    <property type="molecule type" value="Genomic_DNA"/>
</dbReference>
<dbReference type="PANTHER" id="PTHR31973:SF195">
    <property type="entry name" value="MUDR FAMILY TRANSPOSASE"/>
    <property type="match status" value="1"/>
</dbReference>